<evidence type="ECO:0000313" key="2">
    <source>
        <dbReference type="Proteomes" id="UP000789525"/>
    </source>
</evidence>
<proteinExistence type="predicted"/>
<comment type="caution">
    <text evidence="1">The sequence shown here is derived from an EMBL/GenBank/DDBJ whole genome shotgun (WGS) entry which is preliminary data.</text>
</comment>
<dbReference type="EMBL" id="CAJVPT010037673">
    <property type="protein sequence ID" value="CAG8718079.1"/>
    <property type="molecule type" value="Genomic_DNA"/>
</dbReference>
<accession>A0ACA9PN95</accession>
<feature type="non-terminal residue" evidence="1">
    <location>
        <position position="1"/>
    </location>
</feature>
<sequence>KGHHGWDPSYTTLLKLVPYTRVTASLIPRPNHNRLDALQPSTQTCGSGAADIVDNMAAVATLIARCGSVIRLARLISERYNLANTTLLSITNECSVVELALGRVEAMATSPHLTRLETNADLHDGFNTALDGCSKTLQAVFEEMERIGGSEMSGRRESSWKAALSTMAKLKFIISERRLKELLDQLRGQHHALQLLLQAYATESMKELAAIMMSVRPTLRKIREDASSIRVSRISSQDPTDRIATSTNRDYVQSIISHGGSVSEISSTQLTIDESLINTSVYRRQLAAVSSRGPHRPSQEPLMKPLPDIPEQSSLNLESSEVNEGMSRAQSPHVRGIVIPSGDPDANPSPAPIEIPADSCVMHEASSISERRTLISSEIRTVTQRLKALGSEHDFLLARNTLKQSRLDTEDFIHMLEELH</sequence>
<gene>
    <name evidence="1" type="ORF">ACOLOM_LOCUS11003</name>
</gene>
<feature type="non-terminal residue" evidence="1">
    <location>
        <position position="420"/>
    </location>
</feature>
<keyword evidence="2" id="KW-1185">Reference proteome</keyword>
<organism evidence="1 2">
    <name type="scientific">Acaulospora colombiana</name>
    <dbReference type="NCBI Taxonomy" id="27376"/>
    <lineage>
        <taxon>Eukaryota</taxon>
        <taxon>Fungi</taxon>
        <taxon>Fungi incertae sedis</taxon>
        <taxon>Mucoromycota</taxon>
        <taxon>Glomeromycotina</taxon>
        <taxon>Glomeromycetes</taxon>
        <taxon>Diversisporales</taxon>
        <taxon>Acaulosporaceae</taxon>
        <taxon>Acaulospora</taxon>
    </lineage>
</organism>
<name>A0ACA9PN95_9GLOM</name>
<reference evidence="1" key="1">
    <citation type="submission" date="2021-06" db="EMBL/GenBank/DDBJ databases">
        <authorList>
            <person name="Kallberg Y."/>
            <person name="Tangrot J."/>
            <person name="Rosling A."/>
        </authorList>
    </citation>
    <scope>NUCLEOTIDE SEQUENCE</scope>
    <source>
        <strain evidence="1">CL356</strain>
    </source>
</reference>
<protein>
    <submittedName>
        <fullName evidence="1">363_t:CDS:1</fullName>
    </submittedName>
</protein>
<dbReference type="Proteomes" id="UP000789525">
    <property type="component" value="Unassembled WGS sequence"/>
</dbReference>
<evidence type="ECO:0000313" key="1">
    <source>
        <dbReference type="EMBL" id="CAG8718079.1"/>
    </source>
</evidence>